<dbReference type="InterPro" id="IPR008591">
    <property type="entry name" value="GINS_Sld5"/>
</dbReference>
<protein>
    <recommendedName>
        <fullName evidence="3">DNA replication complex GINS protein SLD5</fullName>
    </recommendedName>
    <alternativeName>
        <fullName evidence="6">GINS complex subunit 4</fullName>
    </alternativeName>
</protein>
<dbReference type="SUPFAM" id="SSF158573">
    <property type="entry name" value="GINS helical bundle-like"/>
    <property type="match status" value="1"/>
</dbReference>
<feature type="domain" description="DNA replication complex GINS protein SLD5 C-terminal" evidence="8">
    <location>
        <begin position="158"/>
        <end position="219"/>
    </location>
</feature>
<evidence type="ECO:0000259" key="7">
    <source>
        <dbReference type="Pfam" id="PF05916"/>
    </source>
</evidence>
<dbReference type="InterPro" id="IPR038749">
    <property type="entry name" value="Sld5_GINS_A"/>
</dbReference>
<dbReference type="GO" id="GO:0006261">
    <property type="term" value="P:DNA-templated DNA replication"/>
    <property type="evidence" value="ECO:0007669"/>
    <property type="project" value="InterPro"/>
</dbReference>
<dbReference type="Pfam" id="PF05916">
    <property type="entry name" value="Sld5"/>
    <property type="match status" value="1"/>
</dbReference>
<evidence type="ECO:0000256" key="1">
    <source>
        <dbReference type="ARBA" id="ARBA00004123"/>
    </source>
</evidence>
<feature type="domain" description="GINS subunit" evidence="7">
    <location>
        <begin position="64"/>
        <end position="138"/>
    </location>
</feature>
<dbReference type="CDD" id="cd11711">
    <property type="entry name" value="GINS_A_Sld5"/>
    <property type="match status" value="1"/>
</dbReference>
<dbReference type="InterPro" id="IPR021151">
    <property type="entry name" value="GINS_A"/>
</dbReference>
<dbReference type="GO" id="GO:0000811">
    <property type="term" value="C:GINS complex"/>
    <property type="evidence" value="ECO:0007669"/>
    <property type="project" value="TreeGrafter"/>
</dbReference>
<proteinExistence type="evidence at transcript level"/>
<feature type="non-terminal residue" evidence="9">
    <location>
        <position position="1"/>
    </location>
</feature>
<reference evidence="9" key="1">
    <citation type="journal article" date="2014" name="Insect Biochem. Mol. Biol.">
        <title>An insight into the sialome of the frog biting fly, Corethrella appendiculata.</title>
        <authorList>
            <person name="Ribeiro J.M.C."/>
            <person name="Chagas A.C."/>
            <person name="Pham V.M."/>
            <person name="Lounibos L.P."/>
            <person name="Calvo E."/>
        </authorList>
    </citation>
    <scope>NUCLEOTIDE SEQUENCE</scope>
    <source>
        <tissue evidence="9">Salivary glands</tissue>
    </source>
</reference>
<dbReference type="PANTHER" id="PTHR21206:SF0">
    <property type="entry name" value="DNA REPLICATION COMPLEX GINS PROTEIN SLD5"/>
    <property type="match status" value="1"/>
</dbReference>
<dbReference type="GO" id="GO:0000727">
    <property type="term" value="P:double-strand break repair via break-induced replication"/>
    <property type="evidence" value="ECO:0007669"/>
    <property type="project" value="TreeGrafter"/>
</dbReference>
<comment type="subcellular location">
    <subcellularLocation>
        <location evidence="1">Nucleus</location>
    </subcellularLocation>
</comment>
<evidence type="ECO:0000259" key="8">
    <source>
        <dbReference type="Pfam" id="PF16922"/>
    </source>
</evidence>
<keyword evidence="4" id="KW-0235">DNA replication</keyword>
<dbReference type="CDD" id="cd21692">
    <property type="entry name" value="GINS_B_Sld5"/>
    <property type="match status" value="1"/>
</dbReference>
<dbReference type="InterPro" id="IPR036224">
    <property type="entry name" value="GINS_bundle-like_dom_sf"/>
</dbReference>
<evidence type="ECO:0000256" key="3">
    <source>
        <dbReference type="ARBA" id="ARBA00014804"/>
    </source>
</evidence>
<sequence length="219" mass="25744">AMDEEDLEMSDDEEPITAQQVLQKLEKLWLNEKFAADLLPYDADIVDLMVGQLVHMEENVKQLDKNDFRSITHKMELERIRYVLGCYLRCRLQKIEEYTYYILKEEDKRPPQEKRLSEGELKFAKDYYESIENHFKQIAVRHMPQNHQDDAEQRIVRPNLAAHVFIRTNKALGELFLNSDSSQYIPPTTTGDEDGAGTIHMIQYQLVENLVIKDEVELI</sequence>
<organism evidence="9">
    <name type="scientific">Corethrella appendiculata</name>
    <dbReference type="NCBI Taxonomy" id="1370023"/>
    <lineage>
        <taxon>Eukaryota</taxon>
        <taxon>Metazoa</taxon>
        <taxon>Ecdysozoa</taxon>
        <taxon>Arthropoda</taxon>
        <taxon>Hexapoda</taxon>
        <taxon>Insecta</taxon>
        <taxon>Pterygota</taxon>
        <taxon>Neoptera</taxon>
        <taxon>Endopterygota</taxon>
        <taxon>Diptera</taxon>
        <taxon>Nematocera</taxon>
        <taxon>Culicoidea</taxon>
        <taxon>Chaoboridae</taxon>
        <taxon>Corethrella</taxon>
    </lineage>
</organism>
<dbReference type="Gene3D" id="1.20.58.1030">
    <property type="match status" value="1"/>
</dbReference>
<dbReference type="PANTHER" id="PTHR21206">
    <property type="entry name" value="SLD5 PROTEIN"/>
    <property type="match status" value="1"/>
</dbReference>
<evidence type="ECO:0000256" key="2">
    <source>
        <dbReference type="ARBA" id="ARBA00008187"/>
    </source>
</evidence>
<dbReference type="InterPro" id="IPR031633">
    <property type="entry name" value="SLD5_C"/>
</dbReference>
<dbReference type="AlphaFoldDB" id="U5EV40"/>
<dbReference type="PIRSF" id="PIRSF007764">
    <property type="entry name" value="Sld5"/>
    <property type="match status" value="1"/>
</dbReference>
<accession>U5EV40</accession>
<comment type="similarity">
    <text evidence="2">Belongs to the GINS4/SLD5 family.</text>
</comment>
<evidence type="ECO:0000256" key="5">
    <source>
        <dbReference type="ARBA" id="ARBA00023242"/>
    </source>
</evidence>
<dbReference type="EMBL" id="GANO01002037">
    <property type="protein sequence ID" value="JAB57834.1"/>
    <property type="molecule type" value="mRNA"/>
</dbReference>
<dbReference type="Pfam" id="PF16922">
    <property type="entry name" value="SLD5_C"/>
    <property type="match status" value="1"/>
</dbReference>
<evidence type="ECO:0000256" key="6">
    <source>
        <dbReference type="ARBA" id="ARBA00030869"/>
    </source>
</evidence>
<name>U5EV40_9DIPT</name>
<dbReference type="Gene3D" id="3.40.5.60">
    <property type="match status" value="1"/>
</dbReference>
<keyword evidence="5" id="KW-0539">Nucleus</keyword>
<evidence type="ECO:0000313" key="9">
    <source>
        <dbReference type="EMBL" id="JAB57834.1"/>
    </source>
</evidence>
<evidence type="ECO:0000256" key="4">
    <source>
        <dbReference type="ARBA" id="ARBA00022705"/>
    </source>
</evidence>